<dbReference type="AlphaFoldDB" id="A0A1M5SD43"/>
<reference evidence="1 2" key="1">
    <citation type="submission" date="2016-11" db="EMBL/GenBank/DDBJ databases">
        <authorList>
            <person name="Jaros S."/>
            <person name="Januszkiewicz K."/>
            <person name="Wedrychowicz H."/>
        </authorList>
    </citation>
    <scope>NUCLEOTIDE SEQUENCE [LARGE SCALE GENOMIC DNA]</scope>
    <source>
        <strain evidence="1 2">DSM 18231</strain>
    </source>
</reference>
<sequence>MQSPDEHAGLLVRMKLIKAAVADAIGENRQLSLRDSEPSAKEGIAAEVAEIDFSRWKSVPVA</sequence>
<dbReference type="EMBL" id="FQXA01000006">
    <property type="protein sequence ID" value="SHH36381.1"/>
    <property type="molecule type" value="Genomic_DNA"/>
</dbReference>
<protein>
    <submittedName>
        <fullName evidence="1">Uncharacterized protein</fullName>
    </submittedName>
</protein>
<dbReference type="Proteomes" id="UP000184000">
    <property type="component" value="Unassembled WGS sequence"/>
</dbReference>
<organism evidence="1 2">
    <name type="scientific">Stutzerimonas xanthomarina DSM 18231</name>
    <dbReference type="NCBI Taxonomy" id="1403346"/>
    <lineage>
        <taxon>Bacteria</taxon>
        <taxon>Pseudomonadati</taxon>
        <taxon>Pseudomonadota</taxon>
        <taxon>Gammaproteobacteria</taxon>
        <taxon>Pseudomonadales</taxon>
        <taxon>Pseudomonadaceae</taxon>
        <taxon>Stutzerimonas</taxon>
    </lineage>
</organism>
<evidence type="ECO:0000313" key="2">
    <source>
        <dbReference type="Proteomes" id="UP000184000"/>
    </source>
</evidence>
<proteinExistence type="predicted"/>
<evidence type="ECO:0000313" key="1">
    <source>
        <dbReference type="EMBL" id="SHH36381.1"/>
    </source>
</evidence>
<gene>
    <name evidence="1" type="ORF">SAMN02744645_3415</name>
</gene>
<name>A0A1M5SD43_9GAMM</name>
<accession>A0A1M5SD43</accession>